<dbReference type="InterPro" id="IPR000160">
    <property type="entry name" value="GGDEF_dom"/>
</dbReference>
<dbReference type="NCBIfam" id="TIGR00254">
    <property type="entry name" value="GGDEF"/>
    <property type="match status" value="1"/>
</dbReference>
<gene>
    <name evidence="5" type="ORF">M0638_20850</name>
</gene>
<dbReference type="Pfam" id="PF00990">
    <property type="entry name" value="GGDEF"/>
    <property type="match status" value="1"/>
</dbReference>
<feature type="compositionally biased region" description="Low complexity" evidence="3">
    <location>
        <begin position="8"/>
        <end position="26"/>
    </location>
</feature>
<dbReference type="RefSeq" id="WP_248668936.1">
    <property type="nucleotide sequence ID" value="NZ_JALPRX010000097.1"/>
</dbReference>
<dbReference type="InterPro" id="IPR050469">
    <property type="entry name" value="Diguanylate_Cyclase"/>
</dbReference>
<dbReference type="GO" id="GO:0052621">
    <property type="term" value="F:diguanylate cyclase activity"/>
    <property type="evidence" value="ECO:0007669"/>
    <property type="project" value="UniProtKB-EC"/>
</dbReference>
<comment type="catalytic activity">
    <reaction evidence="2">
        <text>2 GTP = 3',3'-c-di-GMP + 2 diphosphate</text>
        <dbReference type="Rhea" id="RHEA:24898"/>
        <dbReference type="ChEBI" id="CHEBI:33019"/>
        <dbReference type="ChEBI" id="CHEBI:37565"/>
        <dbReference type="ChEBI" id="CHEBI:58805"/>
        <dbReference type="EC" id="2.7.7.65"/>
    </reaction>
</comment>
<evidence type="ECO:0000256" key="2">
    <source>
        <dbReference type="ARBA" id="ARBA00034247"/>
    </source>
</evidence>
<dbReference type="SMART" id="SM00267">
    <property type="entry name" value="GGDEF"/>
    <property type="match status" value="1"/>
</dbReference>
<feature type="domain" description="GGDEF" evidence="4">
    <location>
        <begin position="227"/>
        <end position="362"/>
    </location>
</feature>
<keyword evidence="6" id="KW-1185">Reference proteome</keyword>
<dbReference type="SUPFAM" id="SSF55073">
    <property type="entry name" value="Nucleotide cyclase"/>
    <property type="match status" value="1"/>
</dbReference>
<dbReference type="AlphaFoldDB" id="A0A9X2BZ95"/>
<dbReference type="InterPro" id="IPR043128">
    <property type="entry name" value="Rev_trsase/Diguanyl_cyclase"/>
</dbReference>
<dbReference type="EMBL" id="JALPRX010000097">
    <property type="protein sequence ID" value="MCK8786825.1"/>
    <property type="molecule type" value="Genomic_DNA"/>
</dbReference>
<name>A0A9X2BZ95_9PROT</name>
<dbReference type="GO" id="GO:1902201">
    <property type="term" value="P:negative regulation of bacterial-type flagellum-dependent cell motility"/>
    <property type="evidence" value="ECO:0007669"/>
    <property type="project" value="TreeGrafter"/>
</dbReference>
<evidence type="ECO:0000259" key="4">
    <source>
        <dbReference type="PROSITE" id="PS50887"/>
    </source>
</evidence>
<sequence>MRSSSARAGTDGATAQPPAAGATETPEQIRRLAARAWLEMDSLGVLPTPQHFEIWYTHLCGSSPELSRRLATLLAGDSSPTAAELAVLHAECIGPELDVDAVGDRIDAIQQAADAMVEQINGNGRTLNAYGAVLSVVADRLGQDTSMEGLLRAVEMLTTETVRASERNRLLEQQLAASASRICTLRRSLAEVRQEATTDGLTGLSNRRAFDARLRRALVARNRPEGYPVSLLLLDVDHFKQFNDVHGHKVGDLVLRLVGRLLAQSVKGRDTAARYGGEEFAVILAGADLRAASIVAEQIRAALDGKRLVNKGSGEGLGSVTVSIGVAEAGRNEHASSLLERADAALYRAKHAGRNMVCVDEGVGRGEDAAAGPGDPGRRVAAV</sequence>
<accession>A0A9X2BZ95</accession>
<protein>
    <recommendedName>
        <fullName evidence="1">diguanylate cyclase</fullName>
        <ecNumber evidence="1">2.7.7.65</ecNumber>
    </recommendedName>
</protein>
<comment type="caution">
    <text evidence="5">The sequence shown here is derived from an EMBL/GenBank/DDBJ whole genome shotgun (WGS) entry which is preliminary data.</text>
</comment>
<evidence type="ECO:0000313" key="5">
    <source>
        <dbReference type="EMBL" id="MCK8786825.1"/>
    </source>
</evidence>
<dbReference type="CDD" id="cd01949">
    <property type="entry name" value="GGDEF"/>
    <property type="match status" value="1"/>
</dbReference>
<evidence type="ECO:0000313" key="6">
    <source>
        <dbReference type="Proteomes" id="UP001139516"/>
    </source>
</evidence>
<feature type="region of interest" description="Disordered" evidence="3">
    <location>
        <begin position="1"/>
        <end position="26"/>
    </location>
</feature>
<dbReference type="FunFam" id="3.30.70.270:FF:000001">
    <property type="entry name" value="Diguanylate cyclase domain protein"/>
    <property type="match status" value="1"/>
</dbReference>
<dbReference type="PANTHER" id="PTHR45138">
    <property type="entry name" value="REGULATORY COMPONENTS OF SENSORY TRANSDUCTION SYSTEM"/>
    <property type="match status" value="1"/>
</dbReference>
<dbReference type="GO" id="GO:0005886">
    <property type="term" value="C:plasma membrane"/>
    <property type="evidence" value="ECO:0007669"/>
    <property type="project" value="TreeGrafter"/>
</dbReference>
<organism evidence="5 6">
    <name type="scientific">Roseomonas acroporae</name>
    <dbReference type="NCBI Taxonomy" id="2937791"/>
    <lineage>
        <taxon>Bacteria</taxon>
        <taxon>Pseudomonadati</taxon>
        <taxon>Pseudomonadota</taxon>
        <taxon>Alphaproteobacteria</taxon>
        <taxon>Acetobacterales</taxon>
        <taxon>Roseomonadaceae</taxon>
        <taxon>Roseomonas</taxon>
    </lineage>
</organism>
<dbReference type="PANTHER" id="PTHR45138:SF9">
    <property type="entry name" value="DIGUANYLATE CYCLASE DGCM-RELATED"/>
    <property type="match status" value="1"/>
</dbReference>
<dbReference type="GO" id="GO:0043709">
    <property type="term" value="P:cell adhesion involved in single-species biofilm formation"/>
    <property type="evidence" value="ECO:0007669"/>
    <property type="project" value="TreeGrafter"/>
</dbReference>
<dbReference type="PROSITE" id="PS50887">
    <property type="entry name" value="GGDEF"/>
    <property type="match status" value="1"/>
</dbReference>
<evidence type="ECO:0000256" key="3">
    <source>
        <dbReference type="SAM" id="MobiDB-lite"/>
    </source>
</evidence>
<reference evidence="5" key="1">
    <citation type="submission" date="2022-04" db="EMBL/GenBank/DDBJ databases">
        <title>Roseomonas acroporae sp. nov., isolated from coral Acropora digitifera.</title>
        <authorList>
            <person name="Sun H."/>
        </authorList>
    </citation>
    <scope>NUCLEOTIDE SEQUENCE</scope>
    <source>
        <strain evidence="5">NAR14</strain>
    </source>
</reference>
<dbReference type="Proteomes" id="UP001139516">
    <property type="component" value="Unassembled WGS sequence"/>
</dbReference>
<dbReference type="InterPro" id="IPR029787">
    <property type="entry name" value="Nucleotide_cyclase"/>
</dbReference>
<evidence type="ECO:0000256" key="1">
    <source>
        <dbReference type="ARBA" id="ARBA00012528"/>
    </source>
</evidence>
<dbReference type="Gene3D" id="3.30.70.270">
    <property type="match status" value="1"/>
</dbReference>
<dbReference type="EC" id="2.7.7.65" evidence="1"/>
<proteinExistence type="predicted"/>